<dbReference type="CDD" id="cd17384">
    <property type="entry name" value="MFS_SLC18A1_2_VAT1_2"/>
    <property type="match status" value="1"/>
</dbReference>
<evidence type="ECO:0000256" key="7">
    <source>
        <dbReference type="SAM" id="Phobius"/>
    </source>
</evidence>
<dbReference type="AlphaFoldDB" id="A0A7R9IY25"/>
<gene>
    <name evidence="9" type="ORF">TCMB3V08_LOCUS1751</name>
</gene>
<dbReference type="Gene3D" id="1.20.1250.20">
    <property type="entry name" value="MFS general substrate transporter like domains"/>
    <property type="match status" value="2"/>
</dbReference>
<evidence type="ECO:0000256" key="1">
    <source>
        <dbReference type="ARBA" id="ARBA00004141"/>
    </source>
</evidence>
<keyword evidence="4 7" id="KW-1133">Transmembrane helix</keyword>
<evidence type="ECO:0000256" key="5">
    <source>
        <dbReference type="ARBA" id="ARBA00023136"/>
    </source>
</evidence>
<feature type="transmembrane region" description="Helical" evidence="7">
    <location>
        <begin position="198"/>
        <end position="217"/>
    </location>
</feature>
<reference evidence="9" key="1">
    <citation type="submission" date="2020-11" db="EMBL/GenBank/DDBJ databases">
        <authorList>
            <person name="Tran Van P."/>
        </authorList>
    </citation>
    <scope>NUCLEOTIDE SEQUENCE</scope>
</reference>
<evidence type="ECO:0000256" key="2">
    <source>
        <dbReference type="ARBA" id="ARBA00022448"/>
    </source>
</evidence>
<dbReference type="GO" id="GO:0015842">
    <property type="term" value="P:aminergic neurotransmitter loading into synaptic vesicle"/>
    <property type="evidence" value="ECO:0007669"/>
    <property type="project" value="TreeGrafter"/>
</dbReference>
<dbReference type="FunFam" id="1.20.1250.20:FF:000145">
    <property type="entry name" value="Chromaffin granule amine transporter"/>
    <property type="match status" value="1"/>
</dbReference>
<comment type="subcellular location">
    <subcellularLocation>
        <location evidence="1">Membrane</location>
        <topology evidence="1">Multi-pass membrane protein</topology>
    </subcellularLocation>
</comment>
<dbReference type="PANTHER" id="PTHR23506:SF23">
    <property type="entry name" value="GH10249P"/>
    <property type="match status" value="1"/>
</dbReference>
<feature type="compositionally biased region" description="Low complexity" evidence="6">
    <location>
        <begin position="18"/>
        <end position="32"/>
    </location>
</feature>
<feature type="transmembrane region" description="Helical" evidence="7">
    <location>
        <begin position="290"/>
        <end position="310"/>
    </location>
</feature>
<dbReference type="GO" id="GO:0005335">
    <property type="term" value="F:serotonin:sodium:chloride symporter activity"/>
    <property type="evidence" value="ECO:0007669"/>
    <property type="project" value="TreeGrafter"/>
</dbReference>
<dbReference type="InterPro" id="IPR020846">
    <property type="entry name" value="MFS_dom"/>
</dbReference>
<keyword evidence="2" id="KW-0813">Transport</keyword>
<dbReference type="GO" id="GO:0030672">
    <property type="term" value="C:synaptic vesicle membrane"/>
    <property type="evidence" value="ECO:0007669"/>
    <property type="project" value="TreeGrafter"/>
</dbReference>
<accession>A0A7R9IY25</accession>
<organism evidence="9">
    <name type="scientific">Timema californicum</name>
    <name type="common">California timema</name>
    <name type="synonym">Walking stick</name>
    <dbReference type="NCBI Taxonomy" id="61474"/>
    <lineage>
        <taxon>Eukaryota</taxon>
        <taxon>Metazoa</taxon>
        <taxon>Ecdysozoa</taxon>
        <taxon>Arthropoda</taxon>
        <taxon>Hexapoda</taxon>
        <taxon>Insecta</taxon>
        <taxon>Pterygota</taxon>
        <taxon>Neoptera</taxon>
        <taxon>Polyneoptera</taxon>
        <taxon>Phasmatodea</taxon>
        <taxon>Timematodea</taxon>
        <taxon>Timematoidea</taxon>
        <taxon>Timematidae</taxon>
        <taxon>Timema</taxon>
    </lineage>
</organism>
<dbReference type="Pfam" id="PF07690">
    <property type="entry name" value="MFS_1"/>
    <property type="match status" value="1"/>
</dbReference>
<feature type="transmembrane region" description="Helical" evidence="7">
    <location>
        <begin position="357"/>
        <end position="376"/>
    </location>
</feature>
<keyword evidence="5 7" id="KW-0472">Membrane</keyword>
<evidence type="ECO:0000259" key="8">
    <source>
        <dbReference type="PROSITE" id="PS50850"/>
    </source>
</evidence>
<sequence>MVPIIPEFLYDISHPNETLDSTSPPLPSTTTTPLPPPGLTASPPSGLEFLDYTPTPYGPMGFRWEVPGLESPVYGLDCAHSVFAFGRSYSVLFLARALQGIGSSCSSVSGMGMLAERYPDDKERGNAMGIALGGLALGVLIGPPFGGVMYEFVGKSAPFLILSALALGDGLLQLLMLQPAVVRQESDPPSLKALVMDPYIVIAAGAITFANMGIAMLEPSLPIWMMDTMNAGRWKQGVTFLPASISYLIGTNLFGPLGHRMGRWLAALLGLIIIGVCLMLIPLASNINHLIVPNAGLGFAIGMVDSSMMPELGYLVDIRHSAVYGSVYAIGDIAFCLGFAIGPALSGTLVNTIGFEWMLFGIAILNFMYAPLMYLLRSPPTKEEKKSLILGEKSSVRYVTYQNEDEDE</sequence>
<keyword evidence="3 7" id="KW-0812">Transmembrane</keyword>
<dbReference type="EMBL" id="OE179518">
    <property type="protein sequence ID" value="CAD7569001.1"/>
    <property type="molecule type" value="Genomic_DNA"/>
</dbReference>
<name>A0A7R9IY25_TIMCA</name>
<dbReference type="InterPro" id="IPR036259">
    <property type="entry name" value="MFS_trans_sf"/>
</dbReference>
<dbReference type="InterPro" id="IPR011701">
    <property type="entry name" value="MFS"/>
</dbReference>
<feature type="domain" description="Major facilitator superfamily (MFS) profile" evidence="8">
    <location>
        <begin position="199"/>
        <end position="408"/>
    </location>
</feature>
<dbReference type="SUPFAM" id="SSF103473">
    <property type="entry name" value="MFS general substrate transporter"/>
    <property type="match status" value="1"/>
</dbReference>
<dbReference type="GO" id="GO:0043195">
    <property type="term" value="C:terminal bouton"/>
    <property type="evidence" value="ECO:0007669"/>
    <property type="project" value="TreeGrafter"/>
</dbReference>
<protein>
    <submittedName>
        <fullName evidence="9">(California timema) hypothetical protein</fullName>
    </submittedName>
</protein>
<feature type="transmembrane region" description="Helical" evidence="7">
    <location>
        <begin position="264"/>
        <end position="284"/>
    </location>
</feature>
<feature type="transmembrane region" description="Helical" evidence="7">
    <location>
        <begin position="322"/>
        <end position="345"/>
    </location>
</feature>
<feature type="transmembrane region" description="Helical" evidence="7">
    <location>
        <begin position="127"/>
        <end position="145"/>
    </location>
</feature>
<dbReference type="PROSITE" id="PS50850">
    <property type="entry name" value="MFS"/>
    <property type="match status" value="1"/>
</dbReference>
<feature type="region of interest" description="Disordered" evidence="6">
    <location>
        <begin position="16"/>
        <end position="40"/>
    </location>
</feature>
<evidence type="ECO:0000256" key="4">
    <source>
        <dbReference type="ARBA" id="ARBA00022989"/>
    </source>
</evidence>
<dbReference type="PANTHER" id="PTHR23506">
    <property type="entry name" value="GH10249P"/>
    <property type="match status" value="1"/>
</dbReference>
<evidence type="ECO:0000313" key="9">
    <source>
        <dbReference type="EMBL" id="CAD7569001.1"/>
    </source>
</evidence>
<dbReference type="InterPro" id="IPR050930">
    <property type="entry name" value="MFS_Vesicular_Transporter"/>
</dbReference>
<proteinExistence type="predicted"/>
<evidence type="ECO:0000256" key="3">
    <source>
        <dbReference type="ARBA" id="ARBA00022692"/>
    </source>
</evidence>
<feature type="transmembrane region" description="Helical" evidence="7">
    <location>
        <begin position="157"/>
        <end position="177"/>
    </location>
</feature>
<evidence type="ECO:0000256" key="6">
    <source>
        <dbReference type="SAM" id="MobiDB-lite"/>
    </source>
</evidence>
<feature type="transmembrane region" description="Helical" evidence="7">
    <location>
        <begin position="237"/>
        <end position="257"/>
    </location>
</feature>